<dbReference type="EMBL" id="JAFKMG010000341">
    <property type="protein sequence ID" value="MBN8798406.1"/>
    <property type="molecule type" value="Genomic_DNA"/>
</dbReference>
<organism evidence="2 3">
    <name type="scientific">Stenotrophomonas nitritireducens</name>
    <dbReference type="NCBI Taxonomy" id="83617"/>
    <lineage>
        <taxon>Bacteria</taxon>
        <taxon>Pseudomonadati</taxon>
        <taxon>Pseudomonadota</taxon>
        <taxon>Gammaproteobacteria</taxon>
        <taxon>Lysobacterales</taxon>
        <taxon>Lysobacteraceae</taxon>
        <taxon>Stenotrophomonas</taxon>
    </lineage>
</organism>
<feature type="signal peptide" evidence="1">
    <location>
        <begin position="1"/>
        <end position="23"/>
    </location>
</feature>
<reference evidence="2" key="1">
    <citation type="submission" date="2021-02" db="EMBL/GenBank/DDBJ databases">
        <title>Thiocyanate and organic carbon inputs drive convergent selection for specific autotrophic Afipia and Thiobacillus strains within complex microbiomes.</title>
        <authorList>
            <person name="Huddy R.J."/>
            <person name="Sachdeva R."/>
            <person name="Kadzinga F."/>
            <person name="Kantor R.S."/>
            <person name="Harrison S.T.L."/>
            <person name="Banfield J.F."/>
        </authorList>
    </citation>
    <scope>NUCLEOTIDE SEQUENCE</scope>
    <source>
        <strain evidence="2">SCN18_10_11_15_R1_P_69_7</strain>
    </source>
</reference>
<comment type="caution">
    <text evidence="2">The sequence shown here is derived from an EMBL/GenBank/DDBJ whole genome shotgun (WGS) entry which is preliminary data.</text>
</comment>
<feature type="chain" id="PRO_5038745597" evidence="1">
    <location>
        <begin position="24"/>
        <end position="185"/>
    </location>
</feature>
<accession>A0A9D8KVZ7</accession>
<evidence type="ECO:0000313" key="2">
    <source>
        <dbReference type="EMBL" id="MBN8798406.1"/>
    </source>
</evidence>
<evidence type="ECO:0000313" key="3">
    <source>
        <dbReference type="Proteomes" id="UP000664815"/>
    </source>
</evidence>
<sequence length="185" mass="19523">MVGKSVRIIALLLLWAVGVDANAQGAFNLHENTVERMSKAREVSPLSVDTVFGDQVGNFDGSTSFSHVDISVPGNDALPVELRRVLRVEDRSRTNGHFLGGFGEWAVDLPRLSSEIATTLGWRPASGTVNQRCSVPGPLPDTAAIGAEDYWGGYTLHVPGAGGGQLLMNPSASIPSAGGGPYPWI</sequence>
<proteinExistence type="predicted"/>
<protein>
    <submittedName>
        <fullName evidence="2">Uncharacterized protein</fullName>
    </submittedName>
</protein>
<feature type="non-terminal residue" evidence="2">
    <location>
        <position position="185"/>
    </location>
</feature>
<evidence type="ECO:0000256" key="1">
    <source>
        <dbReference type="SAM" id="SignalP"/>
    </source>
</evidence>
<dbReference type="Proteomes" id="UP000664815">
    <property type="component" value="Unassembled WGS sequence"/>
</dbReference>
<gene>
    <name evidence="2" type="ORF">J0H45_03460</name>
</gene>
<keyword evidence="1" id="KW-0732">Signal</keyword>
<dbReference type="AlphaFoldDB" id="A0A9D8KVZ7"/>
<name>A0A9D8KVZ7_9GAMM</name>